<feature type="compositionally biased region" description="Polar residues" evidence="1">
    <location>
        <begin position="686"/>
        <end position="702"/>
    </location>
</feature>
<proteinExistence type="predicted"/>
<dbReference type="InParanoid" id="A0A316VJK7"/>
<feature type="region of interest" description="Disordered" evidence="1">
    <location>
        <begin position="296"/>
        <end position="319"/>
    </location>
</feature>
<feature type="compositionally biased region" description="Polar residues" evidence="1">
    <location>
        <begin position="535"/>
        <end position="547"/>
    </location>
</feature>
<keyword evidence="2" id="KW-0472">Membrane</keyword>
<reference evidence="3 4" key="1">
    <citation type="journal article" date="2018" name="Mol. Biol. Evol.">
        <title>Broad Genomic Sampling Reveals a Smut Pathogenic Ancestry of the Fungal Clade Ustilaginomycotina.</title>
        <authorList>
            <person name="Kijpornyongpan T."/>
            <person name="Mondo S.J."/>
            <person name="Barry K."/>
            <person name="Sandor L."/>
            <person name="Lee J."/>
            <person name="Lipzen A."/>
            <person name="Pangilinan J."/>
            <person name="LaButti K."/>
            <person name="Hainaut M."/>
            <person name="Henrissat B."/>
            <person name="Grigoriev I.V."/>
            <person name="Spatafora J.W."/>
            <person name="Aime M.C."/>
        </authorList>
    </citation>
    <scope>NUCLEOTIDE SEQUENCE [LARGE SCALE GENOMIC DNA]</scope>
    <source>
        <strain evidence="3 4">MCA 3882</strain>
    </source>
</reference>
<evidence type="ECO:0000256" key="2">
    <source>
        <dbReference type="SAM" id="Phobius"/>
    </source>
</evidence>
<feature type="compositionally biased region" description="Polar residues" evidence="1">
    <location>
        <begin position="481"/>
        <end position="490"/>
    </location>
</feature>
<evidence type="ECO:0000313" key="4">
    <source>
        <dbReference type="Proteomes" id="UP000245771"/>
    </source>
</evidence>
<name>A0A316VJK7_9BASI</name>
<dbReference type="Proteomes" id="UP000245771">
    <property type="component" value="Unassembled WGS sequence"/>
</dbReference>
<feature type="transmembrane region" description="Helical" evidence="2">
    <location>
        <begin position="26"/>
        <end position="50"/>
    </location>
</feature>
<keyword evidence="2" id="KW-1133">Transmembrane helix</keyword>
<sequence>MSDQSQGAPPDPSMDPSTTDQGPSLAFLNFIVLLLYPTIAAQTIILLEAIRTIPAEFRMYRRAWLRKRFNAAEILFITIKYMAVFAFICDALIENSSYIKTGEGCYAFHTMYYTFMLLSVSFVAIAIAWRCYIVFNCNRKVFYGLSVGVCLHIALTCWTVKKQHKTTYLEEGFCQVGPFELRSVWTFASPYYLLFNVIYDAAVTAFATRRLLQNAKGLKGISGITGITRILLYNNIHYVAIVCCVNFMEFLYLACSDGQARSLLGISCAIQIITGMGLLISEQDAVHQGNQSYVVGRSEANSGPSRSTGSGSGGVHLQQSQYASAQTTRSWLPSSLHPRSAEATTSSFSEKNSKSYKQPTFHGITLSVHQHCSDATDVTDIERGYPNLTGKNDHSSDDISPAAAGWTSTPLIAINQTPVSESLFFLPQHNQDLETRTVAYPKLGTDTNPPFVPSKGKMATEDVTLLTRMADAGVNDEEETSLYTKPVHSSSQKRKHGDNLSISSIRAQAQLRKIEAYRNHEDTSPPNQWEAPFSGTESPQDSPSRTYNVKRKSVPSIVPERKGSGSSDRPGVFEARLSDKPLPPAYSATEDQQLQAQFSGREPKLSVSSPPNTTKNVSMDEELSVTTGTFGGRFSATSIKDAEAQRSSNSSTNRTQFTPLGLALPAMVQQKSRERETVQNNDKPEQNASELPSYHLPSSQPSVRRLQGSAHVRSISEGPYRGSMRSNPFFGPSN</sequence>
<dbReference type="RefSeq" id="XP_025355987.1">
    <property type="nucleotide sequence ID" value="XM_025500896.1"/>
</dbReference>
<keyword evidence="4" id="KW-1185">Reference proteome</keyword>
<feature type="compositionally biased region" description="Polar residues" evidence="1">
    <location>
        <begin position="342"/>
        <end position="354"/>
    </location>
</feature>
<accession>A0A316VJK7</accession>
<feature type="region of interest" description="Disordered" evidence="1">
    <location>
        <begin position="668"/>
        <end position="734"/>
    </location>
</feature>
<feature type="transmembrane region" description="Helical" evidence="2">
    <location>
        <begin position="232"/>
        <end position="254"/>
    </location>
</feature>
<feature type="compositionally biased region" description="Polar residues" evidence="1">
    <location>
        <begin position="589"/>
        <end position="598"/>
    </location>
</feature>
<dbReference type="EMBL" id="KZ819603">
    <property type="protein sequence ID" value="PWN35685.1"/>
    <property type="molecule type" value="Genomic_DNA"/>
</dbReference>
<keyword evidence="2" id="KW-0812">Transmembrane</keyword>
<evidence type="ECO:0000256" key="1">
    <source>
        <dbReference type="SAM" id="MobiDB-lite"/>
    </source>
</evidence>
<dbReference type="GeneID" id="37022677"/>
<feature type="compositionally biased region" description="Basic and acidic residues" evidence="1">
    <location>
        <begin position="671"/>
        <end position="685"/>
    </location>
</feature>
<feature type="transmembrane region" description="Helical" evidence="2">
    <location>
        <begin position="191"/>
        <end position="212"/>
    </location>
</feature>
<organism evidence="3 4">
    <name type="scientific">Meira miltonrushii</name>
    <dbReference type="NCBI Taxonomy" id="1280837"/>
    <lineage>
        <taxon>Eukaryota</taxon>
        <taxon>Fungi</taxon>
        <taxon>Dikarya</taxon>
        <taxon>Basidiomycota</taxon>
        <taxon>Ustilaginomycotina</taxon>
        <taxon>Exobasidiomycetes</taxon>
        <taxon>Exobasidiales</taxon>
        <taxon>Brachybasidiaceae</taxon>
        <taxon>Meira</taxon>
    </lineage>
</organism>
<feature type="transmembrane region" description="Helical" evidence="2">
    <location>
        <begin position="113"/>
        <end position="135"/>
    </location>
</feature>
<feature type="transmembrane region" description="Helical" evidence="2">
    <location>
        <begin position="142"/>
        <end position="161"/>
    </location>
</feature>
<dbReference type="OrthoDB" id="2548644at2759"/>
<feature type="compositionally biased region" description="Polar residues" evidence="1">
    <location>
        <begin position="606"/>
        <end position="617"/>
    </location>
</feature>
<feature type="region of interest" description="Disordered" evidence="1">
    <location>
        <begin position="477"/>
        <end position="502"/>
    </location>
</feature>
<evidence type="ECO:0000313" key="3">
    <source>
        <dbReference type="EMBL" id="PWN35685.1"/>
    </source>
</evidence>
<protein>
    <submittedName>
        <fullName evidence="3">Uncharacterized protein</fullName>
    </submittedName>
</protein>
<feature type="region of interest" description="Disordered" evidence="1">
    <location>
        <begin position="641"/>
        <end position="660"/>
    </location>
</feature>
<gene>
    <name evidence="3" type="ORF">FA14DRAFT_179049</name>
</gene>
<feature type="region of interest" description="Disordered" evidence="1">
    <location>
        <begin position="519"/>
        <end position="622"/>
    </location>
</feature>
<feature type="transmembrane region" description="Helical" evidence="2">
    <location>
        <begin position="71"/>
        <end position="93"/>
    </location>
</feature>
<feature type="region of interest" description="Disordered" evidence="1">
    <location>
        <begin position="333"/>
        <end position="354"/>
    </location>
</feature>
<feature type="compositionally biased region" description="Polar residues" evidence="1">
    <location>
        <begin position="645"/>
        <end position="658"/>
    </location>
</feature>
<dbReference type="AlphaFoldDB" id="A0A316VJK7"/>